<dbReference type="SUPFAM" id="SSF54695">
    <property type="entry name" value="POZ domain"/>
    <property type="match status" value="1"/>
</dbReference>
<dbReference type="OrthoDB" id="684045at2759"/>
<keyword evidence="2" id="KW-1185">Reference proteome</keyword>
<dbReference type="InterPro" id="IPR011333">
    <property type="entry name" value="SKP1/BTB/POZ_sf"/>
</dbReference>
<proteinExistence type="predicted"/>
<accession>A0A6A4IQV8</accession>
<dbReference type="PROSITE" id="PS50097">
    <property type="entry name" value="BTB"/>
    <property type="match status" value="1"/>
</dbReference>
<dbReference type="Proteomes" id="UP000466442">
    <property type="component" value="Linkage Group LG16"/>
</dbReference>
<dbReference type="InterPro" id="IPR000210">
    <property type="entry name" value="BTB/POZ_dom"/>
</dbReference>
<dbReference type="PANTHER" id="PTHR24413">
    <property type="entry name" value="SPECKLE-TYPE POZ PROTEIN"/>
    <property type="match status" value="1"/>
</dbReference>
<reference evidence="1" key="1">
    <citation type="journal article" date="2021" name="Mol. Ecol. Resour.">
        <title>Apolygus lucorum genome provides insights into omnivorousness and mesophyll feeding.</title>
        <authorList>
            <person name="Liu Y."/>
            <person name="Liu H."/>
            <person name="Wang H."/>
            <person name="Huang T."/>
            <person name="Liu B."/>
            <person name="Yang B."/>
            <person name="Yin L."/>
            <person name="Li B."/>
            <person name="Zhang Y."/>
            <person name="Zhang S."/>
            <person name="Jiang F."/>
            <person name="Zhang X."/>
            <person name="Ren Y."/>
            <person name="Wang B."/>
            <person name="Wang S."/>
            <person name="Lu Y."/>
            <person name="Wu K."/>
            <person name="Fan W."/>
            <person name="Wang G."/>
        </authorList>
    </citation>
    <scope>NUCLEOTIDE SEQUENCE</scope>
    <source>
        <strain evidence="1">12Hb</strain>
    </source>
</reference>
<dbReference type="SMART" id="SM00225">
    <property type="entry name" value="BTB"/>
    <property type="match status" value="1"/>
</dbReference>
<evidence type="ECO:0000313" key="1">
    <source>
        <dbReference type="EMBL" id="KAF6198083.1"/>
    </source>
</evidence>
<dbReference type="EMBL" id="WIXP02000016">
    <property type="protein sequence ID" value="KAF6198083.1"/>
    <property type="molecule type" value="Genomic_DNA"/>
</dbReference>
<dbReference type="AlphaFoldDB" id="A0A6A4IQV8"/>
<organism evidence="1 2">
    <name type="scientific">Apolygus lucorum</name>
    <name type="common">Small green plant bug</name>
    <name type="synonym">Lygocoris lucorum</name>
    <dbReference type="NCBI Taxonomy" id="248454"/>
    <lineage>
        <taxon>Eukaryota</taxon>
        <taxon>Metazoa</taxon>
        <taxon>Ecdysozoa</taxon>
        <taxon>Arthropoda</taxon>
        <taxon>Hexapoda</taxon>
        <taxon>Insecta</taxon>
        <taxon>Pterygota</taxon>
        <taxon>Neoptera</taxon>
        <taxon>Paraneoptera</taxon>
        <taxon>Hemiptera</taxon>
        <taxon>Heteroptera</taxon>
        <taxon>Panheteroptera</taxon>
        <taxon>Cimicomorpha</taxon>
        <taxon>Miridae</taxon>
        <taxon>Mirini</taxon>
        <taxon>Apolygus</taxon>
    </lineage>
</organism>
<sequence length="532" mass="61911">MNGTLGSGCFQDYYVKQFVRLNEFRDSDFMTDVTLVVGGLGNTYRAHKLVLSCHSQVFEAMFKNDMLESQRGEVVIDDVNPKIFSMFLDFVYTGDLPKDLTIQDGTELLVCADKYQTTAMLCALDDALAAKVTPQNALELRQVADSLNRVALKKKTSNIIWSNLAKTMDCETWKTMVSKNRDLMNELLLDFHKKVLKRHEEPLGSLRTSRNDLLHYSQSWNYGEGMLTFRPKGIKFTLKGKPVNFIAVYTRISTGTAVSLYPSTPLPGRILIHCKVTVRKDEQKEVIFEVQEQFLEWYENRVHPTLGHQRVEVMRWDWWDPEHTMVNLEVNASDGYARDSVVEGWQIDNTPFDPRPLVMDEPTEDDVFLCNGDQRVWIERSALPKTGEPYIWSFWRNRTEYELTDANKTAVETIYKYLKSGLYPPRDKVDLELLKVARTLRLLNLIIYIEQILTWELDPSNVVAIAKYSYDHGPNWLVWACAQYIKLHLDRIAIWDEEWKSFPLEFFEILCNEMREELYPCLLPKFLTTPRT</sequence>
<gene>
    <name evidence="1" type="ORF">GE061_007829</name>
</gene>
<evidence type="ECO:0000313" key="2">
    <source>
        <dbReference type="Proteomes" id="UP000466442"/>
    </source>
</evidence>
<name>A0A6A4IQV8_APOLU</name>
<comment type="caution">
    <text evidence="1">The sequence shown here is derived from an EMBL/GenBank/DDBJ whole genome shotgun (WGS) entry which is preliminary data.</text>
</comment>
<dbReference type="Gene3D" id="3.30.710.10">
    <property type="entry name" value="Potassium Channel Kv1.1, Chain A"/>
    <property type="match status" value="2"/>
</dbReference>
<protein>
    <submittedName>
        <fullName evidence="1">Uncharacterized protein</fullName>
    </submittedName>
</protein>
<dbReference type="CDD" id="cd18186">
    <property type="entry name" value="BTB_POZ_ZBTB_KLHL-like"/>
    <property type="match status" value="1"/>
</dbReference>
<dbReference type="Pfam" id="PF00651">
    <property type="entry name" value="BTB"/>
    <property type="match status" value="1"/>
</dbReference>
<dbReference type="Gene3D" id="1.25.40.420">
    <property type="match status" value="1"/>
</dbReference>